<feature type="domain" description="Beta-lactamase class A catalytic" evidence="3">
    <location>
        <begin position="229"/>
        <end position="431"/>
    </location>
</feature>
<feature type="transmembrane region" description="Helical" evidence="2">
    <location>
        <begin position="21"/>
        <end position="44"/>
    </location>
</feature>
<reference evidence="6 7" key="1">
    <citation type="submission" date="2015-01" db="EMBL/GenBank/DDBJ databases">
        <title>Lactococcus lactis subsp.lactis JCM 5805 whole genome shotgun sequence.</title>
        <authorList>
            <person name="Fujii T."/>
            <person name="Tomita Y."/>
            <person name="Ikushima S."/>
            <person name="Fujiwara D."/>
        </authorList>
    </citation>
    <scope>NUCLEOTIDE SEQUENCE [LARGE SCALE GENOMIC DNA]</scope>
    <source>
        <strain evidence="6 7">JCM 5805</strain>
    </source>
</reference>
<dbReference type="Gene3D" id="2.30.30.170">
    <property type="match status" value="1"/>
</dbReference>
<accession>A0A0B8R6U0</accession>
<dbReference type="PANTHER" id="PTHR35333:SF3">
    <property type="entry name" value="BETA-LACTAMASE-TYPE TRANSPEPTIDASE FOLD CONTAINING PROTEIN"/>
    <property type="match status" value="1"/>
</dbReference>
<dbReference type="InterPro" id="IPR045155">
    <property type="entry name" value="Beta-lactam_cat"/>
</dbReference>
<dbReference type="InterPro" id="IPR044081">
    <property type="entry name" value="DUF5776"/>
</dbReference>
<dbReference type="Pfam" id="PF19087">
    <property type="entry name" value="DUF5776"/>
    <property type="match status" value="1"/>
</dbReference>
<dbReference type="EMBL" id="BBSI01000042">
    <property type="protein sequence ID" value="GAM81894.1"/>
    <property type="molecule type" value="Genomic_DNA"/>
</dbReference>
<dbReference type="InterPro" id="IPR025987">
    <property type="entry name" value="GW_dom"/>
</dbReference>
<dbReference type="SUPFAM" id="SSF56601">
    <property type="entry name" value="beta-lactamase/transpeptidase-like"/>
    <property type="match status" value="1"/>
</dbReference>
<dbReference type="AlphaFoldDB" id="A0A0B8R6U0"/>
<dbReference type="Pfam" id="PF13354">
    <property type="entry name" value="Beta-lactamase2"/>
    <property type="match status" value="1"/>
</dbReference>
<feature type="domain" description="DUF5776" evidence="5">
    <location>
        <begin position="71"/>
        <end position="129"/>
    </location>
</feature>
<dbReference type="GO" id="GO:0030655">
    <property type="term" value="P:beta-lactam antibiotic catabolic process"/>
    <property type="evidence" value="ECO:0007669"/>
    <property type="project" value="InterPro"/>
</dbReference>
<dbReference type="Pfam" id="PF13457">
    <property type="entry name" value="GW"/>
    <property type="match status" value="1"/>
</dbReference>
<evidence type="ECO:0000256" key="2">
    <source>
        <dbReference type="SAM" id="Phobius"/>
    </source>
</evidence>
<comment type="caution">
    <text evidence="6">The sequence shown here is derived from an EMBL/GenBank/DDBJ whole genome shotgun (WGS) entry which is preliminary data.</text>
</comment>
<evidence type="ECO:0000259" key="3">
    <source>
        <dbReference type="Pfam" id="PF13354"/>
    </source>
</evidence>
<evidence type="ECO:0000259" key="4">
    <source>
        <dbReference type="Pfam" id="PF13457"/>
    </source>
</evidence>
<evidence type="ECO:0000256" key="1">
    <source>
        <dbReference type="ARBA" id="ARBA00022729"/>
    </source>
</evidence>
<evidence type="ECO:0000313" key="6">
    <source>
        <dbReference type="EMBL" id="GAM81894.1"/>
    </source>
</evidence>
<name>A0A0B8R6U0_LACLL</name>
<dbReference type="InterPro" id="IPR000871">
    <property type="entry name" value="Beta-lactam_class-A"/>
</dbReference>
<dbReference type="InterPro" id="IPR038200">
    <property type="entry name" value="GW_dom_sf"/>
</dbReference>
<evidence type="ECO:0000313" key="7">
    <source>
        <dbReference type="Proteomes" id="UP000031847"/>
    </source>
</evidence>
<protein>
    <submittedName>
        <fullName evidence="6">Beta-lactamase class A</fullName>
    </submittedName>
</protein>
<proteinExistence type="predicted"/>
<keyword evidence="2" id="KW-0812">Transmembrane</keyword>
<dbReference type="Proteomes" id="UP000031847">
    <property type="component" value="Unassembled WGS sequence"/>
</dbReference>
<organism evidence="6 7">
    <name type="scientific">Lactococcus lactis subsp. lactis</name>
    <name type="common">Streptococcus lactis</name>
    <dbReference type="NCBI Taxonomy" id="1360"/>
    <lineage>
        <taxon>Bacteria</taxon>
        <taxon>Bacillati</taxon>
        <taxon>Bacillota</taxon>
        <taxon>Bacilli</taxon>
        <taxon>Lactobacillales</taxon>
        <taxon>Streptococcaceae</taxon>
        <taxon>Lactococcus</taxon>
    </lineage>
</organism>
<keyword evidence="2" id="KW-1133">Transmembrane helix</keyword>
<feature type="domain" description="GW" evidence="4">
    <location>
        <begin position="141"/>
        <end position="205"/>
    </location>
</feature>
<sequence length="452" mass="50706">MDKMLGKVLIMQKQRTKINSGVALVMLLMIITGFFAFSQTRYFADKKVSKSKNIVAADKVTDKEKETETWTSIPQRVVAYQELTTYEDSNLTKSVGKIPAKTQLDIAEIVGKSFKLKTGKYISTDKKAVISDLTISRESTNTTIYTDKSVNVFYNPVTTYDNQIMTNLSGTHQLSADKMAKTNWGTYYEVSLDNGQTGWVSENDISLENPKIKQVQALLNQKYNDKKYSIYVKELDDKFTAGVNQEQKMYSASLSKIPILYWTQKRLNEGLASLDDKLLYTPAINTFYGSYKPEGTGNLPKTADNKYYSLQDVINRTAKLSDNVGSNMLAYYETQEFNPNYQKEINRIAGQEWNPKERNASAQMVGRMLEALYNEGGASFNALFDTSFDDVKIRAGVPKNISVAHKIGGADTDNHDAAIVFASKPYLLVIETDGATDDEIKAISQDVYGVMK</sequence>
<dbReference type="InterPro" id="IPR012338">
    <property type="entry name" value="Beta-lactam/transpept-like"/>
</dbReference>
<dbReference type="PANTHER" id="PTHR35333">
    <property type="entry name" value="BETA-LACTAMASE"/>
    <property type="match status" value="1"/>
</dbReference>
<keyword evidence="1" id="KW-0732">Signal</keyword>
<gene>
    <name evidence="6" type="ORF">JCM5805K_3019</name>
</gene>
<dbReference type="GO" id="GO:0046677">
    <property type="term" value="P:response to antibiotic"/>
    <property type="evidence" value="ECO:0007669"/>
    <property type="project" value="InterPro"/>
</dbReference>
<dbReference type="Gene3D" id="3.40.710.10">
    <property type="entry name" value="DD-peptidase/beta-lactamase superfamily"/>
    <property type="match status" value="1"/>
</dbReference>
<dbReference type="GO" id="GO:0008800">
    <property type="term" value="F:beta-lactamase activity"/>
    <property type="evidence" value="ECO:0007669"/>
    <property type="project" value="InterPro"/>
</dbReference>
<evidence type="ECO:0000259" key="5">
    <source>
        <dbReference type="Pfam" id="PF19087"/>
    </source>
</evidence>
<keyword evidence="2" id="KW-0472">Membrane</keyword>